<gene>
    <name evidence="1" type="ORF">V22_07630</name>
</gene>
<evidence type="ECO:0000313" key="2">
    <source>
        <dbReference type="Proteomes" id="UP000319976"/>
    </source>
</evidence>
<sequence length="92" mass="9867">MFVIPAEAGIQTLAIPHECNSCPNKEVLRYAPAAATEGLSPRLRGDDTDLALLHFLLLQMPYVTGDLINSVTVSWAISTWLMLRSGAAAVTA</sequence>
<protein>
    <submittedName>
        <fullName evidence="1">Uncharacterized protein</fullName>
    </submittedName>
</protein>
<accession>A0A517T592</accession>
<proteinExistence type="predicted"/>
<evidence type="ECO:0000313" key="1">
    <source>
        <dbReference type="EMBL" id="QDT63540.1"/>
    </source>
</evidence>
<dbReference type="AlphaFoldDB" id="A0A517T592"/>
<reference evidence="1 2" key="1">
    <citation type="submission" date="2019-02" db="EMBL/GenBank/DDBJ databases">
        <title>Deep-cultivation of Planctomycetes and their phenomic and genomic characterization uncovers novel biology.</title>
        <authorList>
            <person name="Wiegand S."/>
            <person name="Jogler M."/>
            <person name="Boedeker C."/>
            <person name="Pinto D."/>
            <person name="Vollmers J."/>
            <person name="Rivas-Marin E."/>
            <person name="Kohn T."/>
            <person name="Peeters S.H."/>
            <person name="Heuer A."/>
            <person name="Rast P."/>
            <person name="Oberbeckmann S."/>
            <person name="Bunk B."/>
            <person name="Jeske O."/>
            <person name="Meyerdierks A."/>
            <person name="Storesund J.E."/>
            <person name="Kallscheuer N."/>
            <person name="Luecker S."/>
            <person name="Lage O.M."/>
            <person name="Pohl T."/>
            <person name="Merkel B.J."/>
            <person name="Hornburger P."/>
            <person name="Mueller R.-W."/>
            <person name="Bruemmer F."/>
            <person name="Labrenz M."/>
            <person name="Spormann A.M."/>
            <person name="Op den Camp H."/>
            <person name="Overmann J."/>
            <person name="Amann R."/>
            <person name="Jetten M.S.M."/>
            <person name="Mascher T."/>
            <person name="Medema M.H."/>
            <person name="Devos D.P."/>
            <person name="Kaster A.-K."/>
            <person name="Ovreas L."/>
            <person name="Rohde M."/>
            <person name="Galperin M.Y."/>
            <person name="Jogler C."/>
        </authorList>
    </citation>
    <scope>NUCLEOTIDE SEQUENCE [LARGE SCALE GENOMIC DNA]</scope>
    <source>
        <strain evidence="1 2">V22</strain>
    </source>
</reference>
<keyword evidence="2" id="KW-1185">Reference proteome</keyword>
<dbReference type="EMBL" id="CP036316">
    <property type="protein sequence ID" value="QDT63540.1"/>
    <property type="molecule type" value="Genomic_DNA"/>
</dbReference>
<dbReference type="KEGG" id="chya:V22_07630"/>
<name>A0A517T592_9PLAN</name>
<organism evidence="1 2">
    <name type="scientific">Calycomorphotria hydatis</name>
    <dbReference type="NCBI Taxonomy" id="2528027"/>
    <lineage>
        <taxon>Bacteria</taxon>
        <taxon>Pseudomonadati</taxon>
        <taxon>Planctomycetota</taxon>
        <taxon>Planctomycetia</taxon>
        <taxon>Planctomycetales</taxon>
        <taxon>Planctomycetaceae</taxon>
        <taxon>Calycomorphotria</taxon>
    </lineage>
</organism>
<dbReference type="Proteomes" id="UP000319976">
    <property type="component" value="Chromosome"/>
</dbReference>